<dbReference type="OrthoDB" id="2110130at2759"/>
<dbReference type="AlphaFoldDB" id="A0A078BAJ9"/>
<dbReference type="InterPro" id="IPR017871">
    <property type="entry name" value="ABC_transporter-like_CS"/>
</dbReference>
<dbReference type="InterPro" id="IPR027417">
    <property type="entry name" value="P-loop_NTPase"/>
</dbReference>
<keyword evidence="6" id="KW-1185">Reference proteome</keyword>
<dbReference type="SUPFAM" id="SSF52540">
    <property type="entry name" value="P-loop containing nucleoside triphosphate hydrolases"/>
    <property type="match status" value="2"/>
</dbReference>
<dbReference type="Proteomes" id="UP000039865">
    <property type="component" value="Unassembled WGS sequence"/>
</dbReference>
<sequence length="726" mass="82776">MEVLNTGGESKGAQSEEMVVKDIEKVLRHLIKTKTLTDEAFVYMSLIVNEDAPKNAAELVSLIGDFMTDGMSYTEEEAFKLSETIMKTLLDQKLLRIENRDTITAEKLSNPVVINEIRQTGHSGVIREEEFSDPFLDSERTGNYNTFEDKPWDKKKKKKAEEDKAQDALDKKIEEFLQHKKRVPIPTVVHDKQDSFKTDIIIPGLMLIAGGKTLLDGATLKIVQGRKYGLVGRNGIGKTTLINAISRREIDKFPQTLHILQVEQEVEADDISVLQHVLNCDVEREKLLKELNELLAQDDSTLSVDDRAILNVQMEKINERLKVIQSEKCESKAIKILSGLGFSQTDLNIPSKNFSGGWRMRIAIAKVVFCEPEILLLDEPTNHLDLNALIWLEDYIRSLSITVIIVSHARDFLNVTVDEIIYFFNLKLDYFKGNFDNFEKVKNEKMKLQLKQRESQQEKIEHIQKFIDKFRYNAKRASLVQSRIKSINRMDIIEEVIYDPTCVFIFPNPEKLSPPMLRLDEANIGYSQGKNILEKVNLNIDLETRISLVGPNGAGKSTLLKALQGELQVFEGHCFIHNRLRVGVFTQHHLDSLDLRLSAVEQMMQIYTNVHSEKFRSHLGSFGISGNLALRPMYLLSGGQKSRVAFAMITWTKPHILLLDEPTNHLDFDAINALIVALNNFEGGIIVVSHDQYFLSSVCDRLYVVNKKKVKLFEGDITDYRKSLLK</sequence>
<dbReference type="FunCoup" id="A0A078BAJ9">
    <property type="interactions" value="402"/>
</dbReference>
<dbReference type="PANTHER" id="PTHR19211">
    <property type="entry name" value="ATP-BINDING TRANSPORT PROTEIN-RELATED"/>
    <property type="match status" value="1"/>
</dbReference>
<keyword evidence="1" id="KW-0677">Repeat</keyword>
<organism evidence="5 6">
    <name type="scientific">Stylonychia lemnae</name>
    <name type="common">Ciliate</name>
    <dbReference type="NCBI Taxonomy" id="5949"/>
    <lineage>
        <taxon>Eukaryota</taxon>
        <taxon>Sar</taxon>
        <taxon>Alveolata</taxon>
        <taxon>Ciliophora</taxon>
        <taxon>Intramacronucleata</taxon>
        <taxon>Spirotrichea</taxon>
        <taxon>Stichotrichia</taxon>
        <taxon>Sporadotrichida</taxon>
        <taxon>Oxytrichidae</taxon>
        <taxon>Stylonychinae</taxon>
        <taxon>Stylonychia</taxon>
    </lineage>
</organism>
<evidence type="ECO:0000256" key="1">
    <source>
        <dbReference type="ARBA" id="ARBA00022737"/>
    </source>
</evidence>
<evidence type="ECO:0000256" key="2">
    <source>
        <dbReference type="ARBA" id="ARBA00022741"/>
    </source>
</evidence>
<dbReference type="PANTHER" id="PTHR19211:SF117">
    <property type="entry name" value="ATP-BINDING CASSETTE SUB-FAMILY F MEMBER 3"/>
    <property type="match status" value="1"/>
</dbReference>
<keyword evidence="2" id="KW-0547">Nucleotide-binding</keyword>
<dbReference type="InParanoid" id="A0A078BAJ9"/>
<dbReference type="FunFam" id="3.40.50.300:FF:000011">
    <property type="entry name" value="Putative ABC transporter ATP-binding component"/>
    <property type="match status" value="1"/>
</dbReference>
<dbReference type="FunFam" id="3.40.50.300:FF:000104">
    <property type="entry name" value="ATP-binding cassette sub-family F member 3"/>
    <property type="match status" value="1"/>
</dbReference>
<dbReference type="PROSITE" id="PS00211">
    <property type="entry name" value="ABC_TRANSPORTER_1"/>
    <property type="match status" value="2"/>
</dbReference>
<evidence type="ECO:0000313" key="5">
    <source>
        <dbReference type="EMBL" id="CDW90593.1"/>
    </source>
</evidence>
<evidence type="ECO:0000256" key="3">
    <source>
        <dbReference type="ARBA" id="ARBA00022840"/>
    </source>
</evidence>
<dbReference type="Pfam" id="PF00005">
    <property type="entry name" value="ABC_tran"/>
    <property type="match status" value="2"/>
</dbReference>
<keyword evidence="3" id="KW-0067">ATP-binding</keyword>
<dbReference type="InterPro" id="IPR050611">
    <property type="entry name" value="ABCF"/>
</dbReference>
<feature type="domain" description="ABC transporter" evidence="4">
    <location>
        <begin position="517"/>
        <end position="725"/>
    </location>
</feature>
<dbReference type="InterPro" id="IPR003593">
    <property type="entry name" value="AAA+_ATPase"/>
</dbReference>
<evidence type="ECO:0000259" key="4">
    <source>
        <dbReference type="PROSITE" id="PS50893"/>
    </source>
</evidence>
<dbReference type="EMBL" id="CCKQ01018620">
    <property type="protein sequence ID" value="CDW90593.1"/>
    <property type="molecule type" value="Genomic_DNA"/>
</dbReference>
<dbReference type="PROSITE" id="PS50893">
    <property type="entry name" value="ABC_TRANSPORTER_2"/>
    <property type="match status" value="2"/>
</dbReference>
<dbReference type="InterPro" id="IPR003439">
    <property type="entry name" value="ABC_transporter-like_ATP-bd"/>
</dbReference>
<feature type="domain" description="ABC transporter" evidence="4">
    <location>
        <begin position="200"/>
        <end position="450"/>
    </location>
</feature>
<dbReference type="InterPro" id="IPR032781">
    <property type="entry name" value="ABC_tran_Xtn"/>
</dbReference>
<dbReference type="Pfam" id="PF12848">
    <property type="entry name" value="ABC_tran_Xtn"/>
    <property type="match status" value="1"/>
</dbReference>
<reference evidence="5 6" key="1">
    <citation type="submission" date="2014-06" db="EMBL/GenBank/DDBJ databases">
        <authorList>
            <person name="Swart Estienne"/>
        </authorList>
    </citation>
    <scope>NUCLEOTIDE SEQUENCE [LARGE SCALE GENOMIC DNA]</scope>
    <source>
        <strain evidence="5 6">130c</strain>
    </source>
</reference>
<dbReference type="Gene3D" id="3.40.50.300">
    <property type="entry name" value="P-loop containing nucleotide triphosphate hydrolases"/>
    <property type="match status" value="2"/>
</dbReference>
<dbReference type="GO" id="GO:0016887">
    <property type="term" value="F:ATP hydrolysis activity"/>
    <property type="evidence" value="ECO:0007669"/>
    <property type="project" value="InterPro"/>
</dbReference>
<name>A0A078BAJ9_STYLE</name>
<proteinExistence type="predicted"/>
<gene>
    <name evidence="5" type="primary">Contig6420.g6868</name>
    <name evidence="5" type="ORF">STYLEM_19738</name>
</gene>
<evidence type="ECO:0000313" key="6">
    <source>
        <dbReference type="Proteomes" id="UP000039865"/>
    </source>
</evidence>
<dbReference type="CDD" id="cd03221">
    <property type="entry name" value="ABCF_EF-3"/>
    <property type="match status" value="2"/>
</dbReference>
<dbReference type="OMA" id="HVKVGFL"/>
<protein>
    <submittedName>
        <fullName evidence="5">Abc transporter f family member 3-like</fullName>
    </submittedName>
</protein>
<dbReference type="SMART" id="SM00382">
    <property type="entry name" value="AAA"/>
    <property type="match status" value="2"/>
</dbReference>
<dbReference type="GO" id="GO:0005524">
    <property type="term" value="F:ATP binding"/>
    <property type="evidence" value="ECO:0007669"/>
    <property type="project" value="UniProtKB-KW"/>
</dbReference>
<accession>A0A078BAJ9</accession>